<evidence type="ECO:0000259" key="2">
    <source>
        <dbReference type="Pfam" id="PF13193"/>
    </source>
</evidence>
<dbReference type="STRING" id="68895.RR42_m2065"/>
<reference evidence="3 4" key="1">
    <citation type="journal article" date="2015" name="Genome Announc.">
        <title>Complete Genome Sequence of Cupriavidus basilensis 4G11, Isolated from the Oak Ridge Field Research Center Site.</title>
        <authorList>
            <person name="Ray J."/>
            <person name="Waters R.J."/>
            <person name="Skerker J.M."/>
            <person name="Kuehl J.V."/>
            <person name="Price M.N."/>
            <person name="Huang J."/>
            <person name="Chakraborty R."/>
            <person name="Arkin A.P."/>
            <person name="Deutschbauer A."/>
        </authorList>
    </citation>
    <scope>NUCLEOTIDE SEQUENCE [LARGE SCALE GENOMIC DNA]</scope>
    <source>
        <strain evidence="3">4G11</strain>
    </source>
</reference>
<dbReference type="KEGG" id="cbw:RR42_m2065"/>
<evidence type="ECO:0000313" key="4">
    <source>
        <dbReference type="Proteomes" id="UP000031843"/>
    </source>
</evidence>
<dbReference type="PANTHER" id="PTHR43767:SF1">
    <property type="entry name" value="NONRIBOSOMAL PEPTIDE SYNTHASE PES1 (EUROFUNG)-RELATED"/>
    <property type="match status" value="1"/>
</dbReference>
<evidence type="ECO:0000313" key="3">
    <source>
        <dbReference type="EMBL" id="AJG19457.1"/>
    </source>
</evidence>
<proteinExistence type="predicted"/>
<dbReference type="NCBIfam" id="NF005714">
    <property type="entry name" value="PRK07529.1"/>
    <property type="match status" value="1"/>
</dbReference>
<keyword evidence="3" id="KW-0436">Ligase</keyword>
<feature type="domain" description="AMP-binding enzyme C-terminal" evidence="2">
    <location>
        <begin position="489"/>
        <end position="564"/>
    </location>
</feature>
<dbReference type="GO" id="GO:0003987">
    <property type="term" value="F:acetate-CoA ligase activity"/>
    <property type="evidence" value="ECO:0007669"/>
    <property type="project" value="UniProtKB-EC"/>
</dbReference>
<dbReference type="PROSITE" id="PS00455">
    <property type="entry name" value="AMP_BINDING"/>
    <property type="match status" value="1"/>
</dbReference>
<gene>
    <name evidence="3" type="ORF">RR42_m2065</name>
</gene>
<dbReference type="InterPro" id="IPR050237">
    <property type="entry name" value="ATP-dep_AMP-bd_enzyme"/>
</dbReference>
<dbReference type="InterPro" id="IPR025110">
    <property type="entry name" value="AMP-bd_C"/>
</dbReference>
<dbReference type="InterPro" id="IPR042099">
    <property type="entry name" value="ANL_N_sf"/>
</dbReference>
<dbReference type="EMBL" id="CP010536">
    <property type="protein sequence ID" value="AJG19457.1"/>
    <property type="molecule type" value="Genomic_DNA"/>
</dbReference>
<dbReference type="InterPro" id="IPR000873">
    <property type="entry name" value="AMP-dep_synth/lig_dom"/>
</dbReference>
<dbReference type="AlphaFoldDB" id="A0A0C4Y2R2"/>
<keyword evidence="4" id="KW-1185">Reference proteome</keyword>
<evidence type="ECO:0000259" key="1">
    <source>
        <dbReference type="Pfam" id="PF00501"/>
    </source>
</evidence>
<name>A0A0C4Y2R2_9BURK</name>
<dbReference type="EC" id="6.2.1.1" evidence="3"/>
<dbReference type="Proteomes" id="UP000031843">
    <property type="component" value="Chromosome main"/>
</dbReference>
<protein>
    <submittedName>
        <fullName evidence="3">Acetyl-coenzyme A synthetase</fullName>
        <ecNumber evidence="3">6.2.1.1</ecNumber>
    </submittedName>
</protein>
<dbReference type="SUPFAM" id="SSF56801">
    <property type="entry name" value="Acetyl-CoA synthetase-like"/>
    <property type="match status" value="1"/>
</dbReference>
<feature type="domain" description="AMP-dependent synthetase/ligase" evidence="1">
    <location>
        <begin position="57"/>
        <end position="439"/>
    </location>
</feature>
<dbReference type="InterPro" id="IPR020845">
    <property type="entry name" value="AMP-binding_CS"/>
</dbReference>
<dbReference type="Pfam" id="PF13193">
    <property type="entry name" value="AMP-binding_C"/>
    <property type="match status" value="1"/>
</dbReference>
<accession>A0A0C4Y2R2</accession>
<sequence length="639" mass="69005">MNAANEQPMTTSMPKYWTSEVLLSQADVTRFERVPLADRKLPASTYEMLMDGCAIAPSKVAIHFFTDGARPLETARHVTYAELREKIHQTANLFGDLGVGKDDVVSVLMPAIPESQFVLWGAQAAGIVNPANWMLEPDNLIEMFRSAGTKVVVAFGGEGNTEIWAKAEAVARGLPSLAAVVRVGGSGPTSVAGVPVIDFAEAVERYPADRLLSGRVFSPDDTASLFHTGGTTGVPKLARHLHRNQVFWVWASKYLTGFDSTDVLLVGVPVFHVAGAVVSCYSPLAKGSTVVLMTSSGFRHPSVLPNIWRIVEAFRGNMLTFVPTLVNQVLSIPLNGADISSLTYVASSTAPLSTTVAEAFHHMTGLRIRESWGMTETTAVTCITPPAERVKVGSSGVRMPYQQVRIVQPDGEGKIARDCEPGEPGLVIVRGPLVFPGYLGQEQAARWFDGDWFDTGDLGYLDADGWLWITGRAKDLIIRGGHNIDPRMVEEVLFGHPAIQDAAVVGAPDAHAGEIPVAYVVLKPGATASAESILQYATAHVPERAAIPKYCSVLPEMPKTSVGKIQKNLLRVDAIERMFRAALDSIGRSTHTLVQVSDRGSRGFFVEIRVRGGDADDAALTEVLRSFTVPYAIRHAEEV</sequence>
<dbReference type="Pfam" id="PF00501">
    <property type="entry name" value="AMP-binding"/>
    <property type="match status" value="1"/>
</dbReference>
<dbReference type="InterPro" id="IPR045851">
    <property type="entry name" value="AMP-bd_C_sf"/>
</dbReference>
<dbReference type="Gene3D" id="3.30.300.30">
    <property type="match status" value="1"/>
</dbReference>
<dbReference type="PANTHER" id="PTHR43767">
    <property type="entry name" value="LONG-CHAIN-FATTY-ACID--COA LIGASE"/>
    <property type="match status" value="1"/>
</dbReference>
<dbReference type="Gene3D" id="3.40.50.12780">
    <property type="entry name" value="N-terminal domain of ligase-like"/>
    <property type="match status" value="1"/>
</dbReference>
<organism evidence="3 4">
    <name type="scientific">Cupriavidus basilensis</name>
    <dbReference type="NCBI Taxonomy" id="68895"/>
    <lineage>
        <taxon>Bacteria</taxon>
        <taxon>Pseudomonadati</taxon>
        <taxon>Pseudomonadota</taxon>
        <taxon>Betaproteobacteria</taxon>
        <taxon>Burkholderiales</taxon>
        <taxon>Burkholderiaceae</taxon>
        <taxon>Cupriavidus</taxon>
    </lineage>
</organism>